<dbReference type="InterPro" id="IPR036188">
    <property type="entry name" value="FAD/NAD-bd_sf"/>
</dbReference>
<evidence type="ECO:0000256" key="2">
    <source>
        <dbReference type="ARBA" id="ARBA00023002"/>
    </source>
</evidence>
<keyword evidence="1" id="KW-0285">Flavoprotein</keyword>
<evidence type="ECO:0000256" key="1">
    <source>
        <dbReference type="ARBA" id="ARBA00022630"/>
    </source>
</evidence>
<dbReference type="Gene3D" id="3.50.50.60">
    <property type="entry name" value="FAD/NAD(P)-binding domain"/>
    <property type="match status" value="2"/>
</dbReference>
<dbReference type="GO" id="GO:0004791">
    <property type="term" value="F:thioredoxin-disulfide reductase (NADPH) activity"/>
    <property type="evidence" value="ECO:0007669"/>
    <property type="project" value="UniProtKB-EC"/>
</dbReference>
<dbReference type="InterPro" id="IPR023753">
    <property type="entry name" value="FAD/NAD-binding_dom"/>
</dbReference>
<dbReference type="Pfam" id="PF07992">
    <property type="entry name" value="Pyr_redox_2"/>
    <property type="match status" value="1"/>
</dbReference>
<proteinExistence type="predicted"/>
<evidence type="ECO:0000313" key="4">
    <source>
        <dbReference type="EMBL" id="CAA9555005.1"/>
    </source>
</evidence>
<organism evidence="4">
    <name type="scientific">uncultured Thermomicrobiales bacterium</name>
    <dbReference type="NCBI Taxonomy" id="1645740"/>
    <lineage>
        <taxon>Bacteria</taxon>
        <taxon>Pseudomonadati</taxon>
        <taxon>Thermomicrobiota</taxon>
        <taxon>Thermomicrobia</taxon>
        <taxon>Thermomicrobiales</taxon>
        <taxon>environmental samples</taxon>
    </lineage>
</organism>
<name>A0A6J4UPJ7_9BACT</name>
<dbReference type="EMBL" id="CADCWF010000130">
    <property type="protein sequence ID" value="CAA9555005.1"/>
    <property type="molecule type" value="Genomic_DNA"/>
</dbReference>
<reference evidence="4" key="1">
    <citation type="submission" date="2020-02" db="EMBL/GenBank/DDBJ databases">
        <authorList>
            <person name="Meier V. D."/>
        </authorList>
    </citation>
    <scope>NUCLEOTIDE SEQUENCE</scope>
    <source>
        <strain evidence="4">AVDCRST_MAG59</strain>
    </source>
</reference>
<dbReference type="AlphaFoldDB" id="A0A6J4UPJ7"/>
<dbReference type="PRINTS" id="PR00368">
    <property type="entry name" value="FADPNR"/>
</dbReference>
<gene>
    <name evidence="4" type="ORF">AVDCRST_MAG59-2086</name>
</gene>
<dbReference type="PANTHER" id="PTHR48105">
    <property type="entry name" value="THIOREDOXIN REDUCTASE 1-RELATED-RELATED"/>
    <property type="match status" value="1"/>
</dbReference>
<accession>A0A6J4UPJ7</accession>
<feature type="domain" description="FAD/NAD(P)-binding" evidence="3">
    <location>
        <begin position="4"/>
        <end position="286"/>
    </location>
</feature>
<dbReference type="SUPFAM" id="SSF51905">
    <property type="entry name" value="FAD/NAD(P)-binding domain"/>
    <property type="match status" value="1"/>
</dbReference>
<evidence type="ECO:0000259" key="3">
    <source>
        <dbReference type="Pfam" id="PF07992"/>
    </source>
</evidence>
<sequence length="312" mass="32070">MTFDAIVIGGGPAGLSAALVLGRARRRTLVVDAGEPRNAPAAAAHGMFTRDGTPPAELLEIGRAQLRPYGSVELRPGKAEAARVVEGGFAFDLTDGETVRARTAVLATGVRDDLAGVPGLRELWGRGVYHCPYCHGWEVRDEPLAVLANGETAMHLAPLIRQWSADLVLLTDGPADLTAADRAILTGLGIPVREEPIVRLDGAPDRGLGVVFADGEVLARRAVFARVPVMPRTGLAEGLGCALVAEGMVPGLIEVDAVGRTTVPGVYAAGDVTTPMAQVVAAAAAGALAAAMLNGDLVRADLPVLEPVPAGG</sequence>
<dbReference type="InterPro" id="IPR050097">
    <property type="entry name" value="Ferredoxin-NADP_redctase_2"/>
</dbReference>
<dbReference type="EC" id="1.8.1.9" evidence="4"/>
<protein>
    <submittedName>
        <fullName evidence="4">Thioredoxin reductase</fullName>
        <ecNumber evidence="4">1.8.1.9</ecNumber>
    </submittedName>
</protein>
<dbReference type="PRINTS" id="PR00469">
    <property type="entry name" value="PNDRDTASEII"/>
</dbReference>
<keyword evidence="2 4" id="KW-0560">Oxidoreductase</keyword>